<dbReference type="InterPro" id="IPR029043">
    <property type="entry name" value="GcvT/YgfZ_C"/>
</dbReference>
<keyword evidence="3" id="KW-0032">Aminotransferase</keyword>
<dbReference type="AlphaFoldDB" id="A0A9P7DXW1"/>
<dbReference type="InterPro" id="IPR006222">
    <property type="entry name" value="GCVT_N"/>
</dbReference>
<evidence type="ECO:0000256" key="4">
    <source>
        <dbReference type="ARBA" id="ARBA00022679"/>
    </source>
</evidence>
<dbReference type="PANTHER" id="PTHR43757">
    <property type="entry name" value="AMINOMETHYLTRANSFERASE"/>
    <property type="match status" value="1"/>
</dbReference>
<evidence type="ECO:0000256" key="3">
    <source>
        <dbReference type="ARBA" id="ARBA00022576"/>
    </source>
</evidence>
<dbReference type="Pfam" id="PF08669">
    <property type="entry name" value="GCV_T_C"/>
    <property type="match status" value="1"/>
</dbReference>
<dbReference type="NCBIfam" id="NF001567">
    <property type="entry name" value="PRK00389.1"/>
    <property type="match status" value="1"/>
</dbReference>
<dbReference type="PANTHER" id="PTHR43757:SF2">
    <property type="entry name" value="AMINOMETHYLTRANSFERASE, MITOCHONDRIAL"/>
    <property type="match status" value="1"/>
</dbReference>
<dbReference type="InterPro" id="IPR027266">
    <property type="entry name" value="TrmE/GcvT-like"/>
</dbReference>
<protein>
    <recommendedName>
        <fullName evidence="2">aminomethyltransferase</fullName>
        <ecNumber evidence="2">2.1.2.10</ecNumber>
    </recommendedName>
    <alternativeName>
        <fullName evidence="5">Glycine cleavage system T protein</fullName>
    </alternativeName>
</protein>
<dbReference type="GO" id="GO:0006546">
    <property type="term" value="P:glycine catabolic process"/>
    <property type="evidence" value="ECO:0007669"/>
    <property type="project" value="InterPro"/>
</dbReference>
<dbReference type="InterPro" id="IPR028896">
    <property type="entry name" value="GcvT/YgfZ/DmdA"/>
</dbReference>
<dbReference type="EMBL" id="JABBWG010000050">
    <property type="protein sequence ID" value="KAG1805805.1"/>
    <property type="molecule type" value="Genomic_DNA"/>
</dbReference>
<dbReference type="Gene3D" id="3.30.70.1400">
    <property type="entry name" value="Aminomethyltransferase beta-barrel domains"/>
    <property type="match status" value="1"/>
</dbReference>
<feature type="compositionally biased region" description="Basic and acidic residues" evidence="7">
    <location>
        <begin position="477"/>
        <end position="486"/>
    </location>
</feature>
<sequence>MSAVRTLSTCTARHFVLSGSRCRTHRSLPGWINLRGLATSTEGTLRKTGLYDFHIKNDAKIVPFAGYQMPLAYGNVGQVASHAHVRTDAGLFDVGHMVQSNFRGRTATAFLEWLTPSSLTSLAPYTSTLSVLLNEKGGIIDDTVITKHSEDAYYVVTNAGRRDRDLTWFKEKLEEWNTSDRAKSGKVEHEVLEDWGLVALQGPAAAQYLQSLTSFDLRELTFGKSAFVPIEGFNLHVARGGYTGEDGFEVDTLTIFFKISIPPFQTADVTKLLCKAPVQLAGLGARDSLRLEAGMCLYGNDLDEDTTPVEAGLTWVIGKERKETGNFIGAEGVRKHLKDGPPRRRVGFIVDGAPARQGAQIYSSPQKELIGVVTSGIPSPTLGKNIAMGYVKSGFHKKGTEVEIDVRNKGWTWLWHAFLQACSFPDPRPLTWIHAQGITALFKNQEGHDDVVANELRFSLHDYLRSFGFAFPVGDAQQERNSREQTSETGTGDVPRVDLQQVGNRRLTSKPHVLSILKLASMQPFAEVYRRAIVSVGKRDGIWQDISPVDSSQQAIATSIKDVSPLVRLYVSDHRVQRRSWWDGLCRRCCCLHGAKDERR</sequence>
<evidence type="ECO:0000256" key="2">
    <source>
        <dbReference type="ARBA" id="ARBA00012616"/>
    </source>
</evidence>
<evidence type="ECO:0000256" key="7">
    <source>
        <dbReference type="SAM" id="MobiDB-lite"/>
    </source>
</evidence>
<dbReference type="GO" id="GO:0005960">
    <property type="term" value="C:glycine cleavage complex"/>
    <property type="evidence" value="ECO:0007669"/>
    <property type="project" value="InterPro"/>
</dbReference>
<dbReference type="InterPro" id="IPR006223">
    <property type="entry name" value="GcvT"/>
</dbReference>
<comment type="catalytic activity">
    <reaction evidence="6">
        <text>N(6)-[(R)-S(8)-aminomethyldihydrolipoyl]-L-lysyl-[protein] + (6S)-5,6,7,8-tetrahydrofolate = N(6)-[(R)-dihydrolipoyl]-L-lysyl-[protein] + (6R)-5,10-methylene-5,6,7,8-tetrahydrofolate + NH4(+)</text>
        <dbReference type="Rhea" id="RHEA:16945"/>
        <dbReference type="Rhea" id="RHEA-COMP:10475"/>
        <dbReference type="Rhea" id="RHEA-COMP:10492"/>
        <dbReference type="ChEBI" id="CHEBI:15636"/>
        <dbReference type="ChEBI" id="CHEBI:28938"/>
        <dbReference type="ChEBI" id="CHEBI:57453"/>
        <dbReference type="ChEBI" id="CHEBI:83100"/>
        <dbReference type="ChEBI" id="CHEBI:83143"/>
        <dbReference type="EC" id="2.1.2.10"/>
    </reaction>
</comment>
<dbReference type="SUPFAM" id="SSF101790">
    <property type="entry name" value="Aminomethyltransferase beta-barrel domain"/>
    <property type="match status" value="1"/>
</dbReference>
<dbReference type="GO" id="GO:0005739">
    <property type="term" value="C:mitochondrion"/>
    <property type="evidence" value="ECO:0007669"/>
    <property type="project" value="TreeGrafter"/>
</dbReference>
<accession>A0A9P7DXW1</accession>
<dbReference type="FunFam" id="3.30.70.1400:FF:000001">
    <property type="entry name" value="Aminomethyltransferase"/>
    <property type="match status" value="1"/>
</dbReference>
<dbReference type="GeneID" id="64636509"/>
<dbReference type="Proteomes" id="UP000807769">
    <property type="component" value="Unassembled WGS sequence"/>
</dbReference>
<gene>
    <name evidence="10" type="ORF">BJ212DRAFT_1590694</name>
</gene>
<evidence type="ECO:0000256" key="1">
    <source>
        <dbReference type="ARBA" id="ARBA00008609"/>
    </source>
</evidence>
<dbReference type="FunFam" id="2.40.30.110:FF:000002">
    <property type="entry name" value="Aminomethyltransferase"/>
    <property type="match status" value="1"/>
</dbReference>
<keyword evidence="4" id="KW-0808">Transferase</keyword>
<dbReference type="OrthoDB" id="10263536at2759"/>
<comment type="similarity">
    <text evidence="1">Belongs to the GcvT family.</text>
</comment>
<dbReference type="EC" id="2.1.2.10" evidence="2"/>
<feature type="domain" description="Aminomethyltransferase C-terminal" evidence="9">
    <location>
        <begin position="343"/>
        <end position="409"/>
    </location>
</feature>
<dbReference type="Gene3D" id="2.40.30.110">
    <property type="entry name" value="Aminomethyltransferase beta-barrel domains"/>
    <property type="match status" value="1"/>
</dbReference>
<dbReference type="Gene3D" id="3.30.1360.120">
    <property type="entry name" value="Probable tRNA modification gtpase trme, domain 1"/>
    <property type="match status" value="1"/>
</dbReference>
<evidence type="ECO:0000256" key="5">
    <source>
        <dbReference type="ARBA" id="ARBA00031395"/>
    </source>
</evidence>
<dbReference type="SUPFAM" id="SSF103025">
    <property type="entry name" value="Folate-binding domain"/>
    <property type="match status" value="1"/>
</dbReference>
<comment type="caution">
    <text evidence="10">The sequence shown here is derived from an EMBL/GenBank/DDBJ whole genome shotgun (WGS) entry which is preliminary data.</text>
</comment>
<proteinExistence type="inferred from homology"/>
<dbReference type="RefSeq" id="XP_041187446.1">
    <property type="nucleotide sequence ID" value="XM_041342493.1"/>
</dbReference>
<dbReference type="Gene3D" id="4.10.1250.10">
    <property type="entry name" value="Aminomethyltransferase fragment"/>
    <property type="match status" value="1"/>
</dbReference>
<reference evidence="10" key="1">
    <citation type="journal article" date="2020" name="New Phytol.">
        <title>Comparative genomics reveals dynamic genome evolution in host specialist ectomycorrhizal fungi.</title>
        <authorList>
            <person name="Lofgren L.A."/>
            <person name="Nguyen N.H."/>
            <person name="Vilgalys R."/>
            <person name="Ruytinx J."/>
            <person name="Liao H.L."/>
            <person name="Branco S."/>
            <person name="Kuo A."/>
            <person name="LaButti K."/>
            <person name="Lipzen A."/>
            <person name="Andreopoulos W."/>
            <person name="Pangilinan J."/>
            <person name="Riley R."/>
            <person name="Hundley H."/>
            <person name="Na H."/>
            <person name="Barry K."/>
            <person name="Grigoriev I.V."/>
            <person name="Stajich J.E."/>
            <person name="Kennedy P.G."/>
        </authorList>
    </citation>
    <scope>NUCLEOTIDE SEQUENCE</scope>
    <source>
        <strain evidence="10">MN1</strain>
    </source>
</reference>
<dbReference type="GO" id="GO:0008483">
    <property type="term" value="F:transaminase activity"/>
    <property type="evidence" value="ECO:0007669"/>
    <property type="project" value="UniProtKB-KW"/>
</dbReference>
<keyword evidence="11" id="KW-1185">Reference proteome</keyword>
<dbReference type="Pfam" id="PF01571">
    <property type="entry name" value="GCV_T"/>
    <property type="match status" value="1"/>
</dbReference>
<feature type="domain" description="GCVT N-terminal" evidence="8">
    <location>
        <begin position="50"/>
        <end position="319"/>
    </location>
</feature>
<feature type="region of interest" description="Disordered" evidence="7">
    <location>
        <begin position="476"/>
        <end position="495"/>
    </location>
</feature>
<evidence type="ECO:0000259" key="9">
    <source>
        <dbReference type="Pfam" id="PF08669"/>
    </source>
</evidence>
<name>A0A9P7DXW1_9AGAM</name>
<dbReference type="InterPro" id="IPR013977">
    <property type="entry name" value="GcvT_C"/>
</dbReference>
<dbReference type="GO" id="GO:0004047">
    <property type="term" value="F:aminomethyltransferase activity"/>
    <property type="evidence" value="ECO:0007669"/>
    <property type="project" value="UniProtKB-EC"/>
</dbReference>
<evidence type="ECO:0000259" key="8">
    <source>
        <dbReference type="Pfam" id="PF01571"/>
    </source>
</evidence>
<evidence type="ECO:0000313" key="11">
    <source>
        <dbReference type="Proteomes" id="UP000807769"/>
    </source>
</evidence>
<dbReference type="NCBIfam" id="TIGR00528">
    <property type="entry name" value="gcvT"/>
    <property type="match status" value="1"/>
</dbReference>
<evidence type="ECO:0000313" key="10">
    <source>
        <dbReference type="EMBL" id="KAG1805805.1"/>
    </source>
</evidence>
<evidence type="ECO:0000256" key="6">
    <source>
        <dbReference type="ARBA" id="ARBA00047665"/>
    </source>
</evidence>
<organism evidence="10 11">
    <name type="scientific">Suillus subaureus</name>
    <dbReference type="NCBI Taxonomy" id="48587"/>
    <lineage>
        <taxon>Eukaryota</taxon>
        <taxon>Fungi</taxon>
        <taxon>Dikarya</taxon>
        <taxon>Basidiomycota</taxon>
        <taxon>Agaricomycotina</taxon>
        <taxon>Agaricomycetes</taxon>
        <taxon>Agaricomycetidae</taxon>
        <taxon>Boletales</taxon>
        <taxon>Suillineae</taxon>
        <taxon>Suillaceae</taxon>
        <taxon>Suillus</taxon>
    </lineage>
</organism>